<feature type="transmembrane region" description="Helical" evidence="3">
    <location>
        <begin position="27"/>
        <end position="51"/>
    </location>
</feature>
<organism evidence="4 5">
    <name type="scientific">Aspergillus ruber (strain CBS 135680)</name>
    <dbReference type="NCBI Taxonomy" id="1388766"/>
    <lineage>
        <taxon>Eukaryota</taxon>
        <taxon>Fungi</taxon>
        <taxon>Dikarya</taxon>
        <taxon>Ascomycota</taxon>
        <taxon>Pezizomycotina</taxon>
        <taxon>Eurotiomycetes</taxon>
        <taxon>Eurotiomycetidae</taxon>
        <taxon>Eurotiales</taxon>
        <taxon>Aspergillaceae</taxon>
        <taxon>Aspergillus</taxon>
        <taxon>Aspergillus subgen. Aspergillus</taxon>
    </lineage>
</organism>
<feature type="transmembrane region" description="Helical" evidence="3">
    <location>
        <begin position="234"/>
        <end position="257"/>
    </location>
</feature>
<gene>
    <name evidence="4" type="ORF">EURHEDRAFT_455981</name>
</gene>
<evidence type="ECO:0008006" key="6">
    <source>
        <dbReference type="Google" id="ProtNLM"/>
    </source>
</evidence>
<proteinExistence type="predicted"/>
<keyword evidence="3" id="KW-0812">Transmembrane</keyword>
<name>A0A017SDY8_ASPRC</name>
<keyword evidence="3" id="KW-1133">Transmembrane helix</keyword>
<feature type="region of interest" description="Disordered" evidence="2">
    <location>
        <begin position="401"/>
        <end position="429"/>
    </location>
</feature>
<evidence type="ECO:0000256" key="2">
    <source>
        <dbReference type="SAM" id="MobiDB-lite"/>
    </source>
</evidence>
<feature type="coiled-coil region" evidence="1">
    <location>
        <begin position="659"/>
        <end position="707"/>
    </location>
</feature>
<keyword evidence="1" id="KW-0175">Coiled coil</keyword>
<feature type="region of interest" description="Disordered" evidence="2">
    <location>
        <begin position="731"/>
        <end position="752"/>
    </location>
</feature>
<sequence length="752" mass="85973">MTTPFEQVFLWGEVEPDPPFPEALMNIIAYADLTAGSAIILATLILFTFVLASWEITSLYICTGSNKFIASPTKTVFSLLRCYALEFLRLLLSRDDALAILRERFTKWIMDSRPYRITSVIVKWYFPFNCPIAASCRLFATWVFGLTMYTSVLVPAARYLSGVVDSWNSDIHSFHCPGAISRYYLEDRLSRRALYESYYCLGERTGLNLRKDIIASDWQLLSRLLNDDGEIDHYHAIIAAVSVTSLVILTTVVFTVLPETTAFKRAMAVLLRQDPQSDGPRPLTQTESDLWDMINGYEGDLATRKAQLAKKDMLLAATTAELHASKQRQEEGWALVRKLTAHRNEAVDAQQRELSNNRRLRRQILKIGGQLRAAEGCLQGNCQEHAKKCQQVVNERKQLAEERQQLASKRQESSEDQHLAEDRDRRQQLDEERQQLVEAQKQLIQKRKRLASPHQKSSNEQCLAKERQFLDEMRDRLNAQCQKLTEEQDQQLAVRCSELSTSLEETRQERDAALDSIIKQQHEIALINLSANISRAEAEIYYTQSEENQAHFHQSMSDLKSACDLAVEQERSATEEARKIACGLEMEVKNCHNKIDIAQRDAQRHYDQTLANQRTIEILEHRLARYRAFEIGSTQEVPKRQIGNPGSMSTALAEKDVTIANQLAQINDLTRQLEKVKQGAPCPAMPDESVQENLKKLRVALDKERRERTEDNIRWGSKTCELEKANQKLRISMSNAESKSRRLAGRRPPTVS</sequence>
<evidence type="ECO:0000313" key="4">
    <source>
        <dbReference type="EMBL" id="EYE95228.1"/>
    </source>
</evidence>
<keyword evidence="5" id="KW-1185">Reference proteome</keyword>
<dbReference type="GeneID" id="63699443"/>
<evidence type="ECO:0000256" key="3">
    <source>
        <dbReference type="SAM" id="Phobius"/>
    </source>
</evidence>
<dbReference type="Proteomes" id="UP000019804">
    <property type="component" value="Unassembled WGS sequence"/>
</dbReference>
<protein>
    <recommendedName>
        <fullName evidence="6">Integral membrane protein</fullName>
    </recommendedName>
</protein>
<reference evidence="5" key="1">
    <citation type="journal article" date="2014" name="Nat. Commun.">
        <title>Genomic adaptations of the halophilic Dead Sea filamentous fungus Eurotium rubrum.</title>
        <authorList>
            <person name="Kis-Papo T."/>
            <person name="Weig A.R."/>
            <person name="Riley R."/>
            <person name="Persoh D."/>
            <person name="Salamov A."/>
            <person name="Sun H."/>
            <person name="Lipzen A."/>
            <person name="Wasser S.P."/>
            <person name="Rambold G."/>
            <person name="Grigoriev I.V."/>
            <person name="Nevo E."/>
        </authorList>
    </citation>
    <scope>NUCLEOTIDE SEQUENCE [LARGE SCALE GENOMIC DNA]</scope>
    <source>
        <strain evidence="5">CBS 135680</strain>
    </source>
</reference>
<dbReference type="AlphaFoldDB" id="A0A017SDY8"/>
<dbReference type="OrthoDB" id="4510215at2759"/>
<dbReference type="RefSeq" id="XP_040638916.1">
    <property type="nucleotide sequence ID" value="XM_040784319.1"/>
</dbReference>
<feature type="transmembrane region" description="Helical" evidence="3">
    <location>
        <begin position="138"/>
        <end position="160"/>
    </location>
</feature>
<dbReference type="EMBL" id="KK088423">
    <property type="protein sequence ID" value="EYE95228.1"/>
    <property type="molecule type" value="Genomic_DNA"/>
</dbReference>
<dbReference type="STRING" id="1388766.A0A017SDY8"/>
<keyword evidence="3" id="KW-0472">Membrane</keyword>
<accession>A0A017SDY8</accession>
<evidence type="ECO:0000313" key="5">
    <source>
        <dbReference type="Proteomes" id="UP000019804"/>
    </source>
</evidence>
<dbReference type="HOGENOM" id="CLU_021485_0_0_1"/>
<evidence type="ECO:0000256" key="1">
    <source>
        <dbReference type="SAM" id="Coils"/>
    </source>
</evidence>